<evidence type="ECO:0000256" key="7">
    <source>
        <dbReference type="ARBA" id="ARBA00023136"/>
    </source>
</evidence>
<keyword evidence="4 8" id="KW-0812">Transmembrane</keyword>
<proteinExistence type="inferred from homology"/>
<keyword evidence="3" id="KW-1003">Cell membrane</keyword>
<dbReference type="NCBIfam" id="TIGR03426">
    <property type="entry name" value="shape_MreD"/>
    <property type="match status" value="1"/>
</dbReference>
<evidence type="ECO:0000313" key="9">
    <source>
        <dbReference type="EMBL" id="MBP2706712.1"/>
    </source>
</evidence>
<keyword evidence="6 8" id="KW-1133">Transmembrane helix</keyword>
<evidence type="ECO:0000256" key="5">
    <source>
        <dbReference type="ARBA" id="ARBA00022960"/>
    </source>
</evidence>
<organism evidence="9 10">
    <name type="scientific">Microbispora oryzae</name>
    <dbReference type="NCBI Taxonomy" id="2806554"/>
    <lineage>
        <taxon>Bacteria</taxon>
        <taxon>Bacillati</taxon>
        <taxon>Actinomycetota</taxon>
        <taxon>Actinomycetes</taxon>
        <taxon>Streptosporangiales</taxon>
        <taxon>Streptosporangiaceae</taxon>
        <taxon>Microbispora</taxon>
    </lineage>
</organism>
<evidence type="ECO:0000256" key="8">
    <source>
        <dbReference type="SAM" id="Phobius"/>
    </source>
</evidence>
<name>A0A940WMR9_9ACTN</name>
<comment type="caution">
    <text evidence="9">The sequence shown here is derived from an EMBL/GenBank/DDBJ whole genome shotgun (WGS) entry which is preliminary data.</text>
</comment>
<evidence type="ECO:0000256" key="2">
    <source>
        <dbReference type="ARBA" id="ARBA00007776"/>
    </source>
</evidence>
<evidence type="ECO:0000256" key="6">
    <source>
        <dbReference type="ARBA" id="ARBA00022989"/>
    </source>
</evidence>
<evidence type="ECO:0000313" key="10">
    <source>
        <dbReference type="Proteomes" id="UP000674234"/>
    </source>
</evidence>
<comment type="subcellular location">
    <subcellularLocation>
        <location evidence="1">Cell membrane</location>
        <topology evidence="1">Multi-pass membrane protein</topology>
    </subcellularLocation>
</comment>
<dbReference type="Pfam" id="PF04093">
    <property type="entry name" value="MreD"/>
    <property type="match status" value="1"/>
</dbReference>
<dbReference type="GO" id="GO:0005886">
    <property type="term" value="C:plasma membrane"/>
    <property type="evidence" value="ECO:0007669"/>
    <property type="project" value="UniProtKB-SubCell"/>
</dbReference>
<keyword evidence="5" id="KW-0133">Cell shape</keyword>
<sequence>MLRNLTAGLLLLLALVLQVSLLNRLLGSFAPDVVLLTVVALAATRGPAAGAVIGFCGGLAYDMLPPANHTLGQYALVMCALGYLAGRAGERAPLVIVAVCAVIAPGLVEGIGALLGSPGLTWPVIRTVWLRSAVCNLVAAPAVFWVVNALSRQRRRGGGNELVTSWRRGTA</sequence>
<dbReference type="InterPro" id="IPR007227">
    <property type="entry name" value="Cell_shape_determining_MreD"/>
</dbReference>
<reference evidence="9" key="1">
    <citation type="submission" date="2021-02" db="EMBL/GenBank/DDBJ databases">
        <title>Draft genome sequence of Microbispora sp. RL4-1S isolated from rice leaves in Thailand.</title>
        <authorList>
            <person name="Muangham S."/>
            <person name="Duangmal K."/>
        </authorList>
    </citation>
    <scope>NUCLEOTIDE SEQUENCE</scope>
    <source>
        <strain evidence="9">RL4-1S</strain>
    </source>
</reference>
<dbReference type="AlphaFoldDB" id="A0A940WMR9"/>
<evidence type="ECO:0000256" key="4">
    <source>
        <dbReference type="ARBA" id="ARBA00022692"/>
    </source>
</evidence>
<protein>
    <submittedName>
        <fullName evidence="9">Rod shape-determining protein MreD</fullName>
    </submittedName>
</protein>
<dbReference type="GO" id="GO:0008360">
    <property type="term" value="P:regulation of cell shape"/>
    <property type="evidence" value="ECO:0007669"/>
    <property type="project" value="UniProtKB-KW"/>
</dbReference>
<keyword evidence="7 8" id="KW-0472">Membrane</keyword>
<keyword evidence="10" id="KW-1185">Reference proteome</keyword>
<evidence type="ECO:0000256" key="3">
    <source>
        <dbReference type="ARBA" id="ARBA00022475"/>
    </source>
</evidence>
<evidence type="ECO:0000256" key="1">
    <source>
        <dbReference type="ARBA" id="ARBA00004651"/>
    </source>
</evidence>
<accession>A0A940WMR9</accession>
<dbReference type="Proteomes" id="UP000674234">
    <property type="component" value="Unassembled WGS sequence"/>
</dbReference>
<feature type="transmembrane region" description="Helical" evidence="8">
    <location>
        <begin position="71"/>
        <end position="88"/>
    </location>
</feature>
<dbReference type="EMBL" id="JAFCNB010000013">
    <property type="protein sequence ID" value="MBP2706712.1"/>
    <property type="molecule type" value="Genomic_DNA"/>
</dbReference>
<feature type="transmembrane region" description="Helical" evidence="8">
    <location>
        <begin position="128"/>
        <end position="147"/>
    </location>
</feature>
<dbReference type="RefSeq" id="WP_210157981.1">
    <property type="nucleotide sequence ID" value="NZ_JAFCNB010000013.1"/>
</dbReference>
<comment type="similarity">
    <text evidence="2">Belongs to the MreD family.</text>
</comment>
<feature type="transmembrane region" description="Helical" evidence="8">
    <location>
        <begin position="95"/>
        <end position="116"/>
    </location>
</feature>
<gene>
    <name evidence="9" type="primary">mreD</name>
    <name evidence="9" type="ORF">JOL79_23165</name>
</gene>